<sequence length="114" mass="13293">RNINSNYTSENITEAILTWDDETTQILEDCENIGSEKCLTVRYECLVLNPLREIQKVLHFSIHESIKATSILKTWKAGQTFRLGTELFRTAHQRSRTTKCYKCDIRSRARTINI</sequence>
<dbReference type="Proteomes" id="UP000279833">
    <property type="component" value="Unassembled WGS sequence"/>
</dbReference>
<keyword evidence="2" id="KW-1185">Reference proteome</keyword>
<dbReference type="InterPro" id="IPR027417">
    <property type="entry name" value="P-loop_NTPase"/>
</dbReference>
<evidence type="ECO:0000313" key="3">
    <source>
        <dbReference type="WBParaSite" id="SCUD_0000677101-mRNA-1"/>
    </source>
</evidence>
<gene>
    <name evidence="1" type="ORF">SCUD_LOCUS6771</name>
</gene>
<dbReference type="Pfam" id="PF13469">
    <property type="entry name" value="Sulfotransfer_3"/>
    <property type="match status" value="1"/>
</dbReference>
<accession>A0A183JVM6</accession>
<proteinExistence type="predicted"/>
<reference evidence="1 2" key="2">
    <citation type="submission" date="2018-11" db="EMBL/GenBank/DDBJ databases">
        <authorList>
            <consortium name="Pathogen Informatics"/>
        </authorList>
    </citation>
    <scope>NUCLEOTIDE SEQUENCE [LARGE SCALE GENOMIC DNA]</scope>
    <source>
        <strain evidence="1">Dakar</strain>
        <strain evidence="2">Dakar, Senegal</strain>
    </source>
</reference>
<dbReference type="EMBL" id="UZAK01016937">
    <property type="protein sequence ID" value="VDP07356.1"/>
    <property type="molecule type" value="Genomic_DNA"/>
</dbReference>
<dbReference type="AlphaFoldDB" id="A0A183JVM6"/>
<evidence type="ECO:0000313" key="2">
    <source>
        <dbReference type="Proteomes" id="UP000279833"/>
    </source>
</evidence>
<name>A0A183JVM6_9TREM</name>
<dbReference type="WBParaSite" id="SCUD_0000677101-mRNA-1">
    <property type="protein sequence ID" value="SCUD_0000677101-mRNA-1"/>
    <property type="gene ID" value="SCUD_0000677101"/>
</dbReference>
<evidence type="ECO:0000313" key="1">
    <source>
        <dbReference type="EMBL" id="VDP07356.1"/>
    </source>
</evidence>
<dbReference type="Gene3D" id="3.40.50.300">
    <property type="entry name" value="P-loop containing nucleotide triphosphate hydrolases"/>
    <property type="match status" value="1"/>
</dbReference>
<protein>
    <submittedName>
        <fullName evidence="3">USP domain-containing protein</fullName>
    </submittedName>
</protein>
<reference evidence="3" key="1">
    <citation type="submission" date="2016-06" db="UniProtKB">
        <authorList>
            <consortium name="WormBaseParasite"/>
        </authorList>
    </citation>
    <scope>IDENTIFICATION</scope>
</reference>
<organism evidence="3">
    <name type="scientific">Schistosoma curassoni</name>
    <dbReference type="NCBI Taxonomy" id="6186"/>
    <lineage>
        <taxon>Eukaryota</taxon>
        <taxon>Metazoa</taxon>
        <taxon>Spiralia</taxon>
        <taxon>Lophotrochozoa</taxon>
        <taxon>Platyhelminthes</taxon>
        <taxon>Trematoda</taxon>
        <taxon>Digenea</taxon>
        <taxon>Strigeidida</taxon>
        <taxon>Schistosomatoidea</taxon>
        <taxon>Schistosomatidae</taxon>
        <taxon>Schistosoma</taxon>
    </lineage>
</organism>
<dbReference type="STRING" id="6186.A0A183JVM6"/>